<dbReference type="InterPro" id="IPR025712">
    <property type="entry name" value="Nup54_alpha-helical_dom"/>
</dbReference>
<dbReference type="PANTHER" id="PTHR13000">
    <property type="entry name" value="NUCLEOPORIN P54"/>
    <property type="match status" value="1"/>
</dbReference>
<name>A0A9W8TZK5_9AGAR</name>
<protein>
    <submittedName>
        <fullName evidence="7">Nucleoporin complex subunit 54-domain-containing protein</fullName>
    </submittedName>
</protein>
<comment type="caution">
    <text evidence="7">The sequence shown here is derived from an EMBL/GenBank/DDBJ whole genome shotgun (WGS) entry which is preliminary data.</text>
</comment>
<dbReference type="InterPro" id="IPR025574">
    <property type="entry name" value="Nucleoporin_FG_rpt"/>
</dbReference>
<keyword evidence="4" id="KW-0539">Nucleus</keyword>
<keyword evidence="8" id="KW-1185">Reference proteome</keyword>
<evidence type="ECO:0000256" key="1">
    <source>
        <dbReference type="ARBA" id="ARBA00004567"/>
    </source>
</evidence>
<evidence type="ECO:0000256" key="5">
    <source>
        <dbReference type="SAM" id="MobiDB-lite"/>
    </source>
</evidence>
<feature type="region of interest" description="Disordered" evidence="5">
    <location>
        <begin position="26"/>
        <end position="93"/>
    </location>
</feature>
<feature type="compositionally biased region" description="Low complexity" evidence="5">
    <location>
        <begin position="143"/>
        <end position="170"/>
    </location>
</feature>
<comment type="subcellular location">
    <subcellularLocation>
        <location evidence="1">Nucleus</location>
        <location evidence="1">Nuclear pore complex</location>
    </subcellularLocation>
</comment>
<dbReference type="GO" id="GO:0044613">
    <property type="term" value="C:nuclear pore central transport channel"/>
    <property type="evidence" value="ECO:0007669"/>
    <property type="project" value="TreeGrafter"/>
</dbReference>
<keyword evidence="3" id="KW-0653">Protein transport</keyword>
<reference evidence="7 8" key="1">
    <citation type="journal article" date="2023" name="Proc. Natl. Acad. Sci. U.S.A.">
        <title>A global phylogenomic analysis of the shiitake genus Lentinula.</title>
        <authorList>
            <person name="Sierra-Patev S."/>
            <person name="Min B."/>
            <person name="Naranjo-Ortiz M."/>
            <person name="Looney B."/>
            <person name="Konkel Z."/>
            <person name="Slot J.C."/>
            <person name="Sakamoto Y."/>
            <person name="Steenwyk J.L."/>
            <person name="Rokas A."/>
            <person name="Carro J."/>
            <person name="Camarero S."/>
            <person name="Ferreira P."/>
            <person name="Molpeceres G."/>
            <person name="Ruiz-Duenas F.J."/>
            <person name="Serrano A."/>
            <person name="Henrissat B."/>
            <person name="Drula E."/>
            <person name="Hughes K.W."/>
            <person name="Mata J.L."/>
            <person name="Ishikawa N.K."/>
            <person name="Vargas-Isla R."/>
            <person name="Ushijima S."/>
            <person name="Smith C.A."/>
            <person name="Donoghue J."/>
            <person name="Ahrendt S."/>
            <person name="Andreopoulos W."/>
            <person name="He G."/>
            <person name="LaButti K."/>
            <person name="Lipzen A."/>
            <person name="Ng V."/>
            <person name="Riley R."/>
            <person name="Sandor L."/>
            <person name="Barry K."/>
            <person name="Martinez A.T."/>
            <person name="Xiao Y."/>
            <person name="Gibbons J.G."/>
            <person name="Terashima K."/>
            <person name="Grigoriev I.V."/>
            <person name="Hibbett D."/>
        </authorList>
    </citation>
    <scope>NUCLEOTIDE SEQUENCE [LARGE SCALE GENOMIC DNA]</scope>
    <source>
        <strain evidence="7 8">TFB7810</strain>
    </source>
</reference>
<feature type="compositionally biased region" description="Low complexity" evidence="5">
    <location>
        <begin position="46"/>
        <end position="79"/>
    </location>
</feature>
<feature type="domain" description="Nucleoporin Nup54 alpha-helical" evidence="6">
    <location>
        <begin position="332"/>
        <end position="486"/>
    </location>
</feature>
<dbReference type="GO" id="GO:0036228">
    <property type="term" value="P:protein localization to nuclear inner membrane"/>
    <property type="evidence" value="ECO:0007669"/>
    <property type="project" value="TreeGrafter"/>
</dbReference>
<dbReference type="Pfam" id="PF13874">
    <property type="entry name" value="Nup54"/>
    <property type="match status" value="1"/>
</dbReference>
<evidence type="ECO:0000256" key="2">
    <source>
        <dbReference type="ARBA" id="ARBA00022448"/>
    </source>
</evidence>
<evidence type="ECO:0000256" key="3">
    <source>
        <dbReference type="ARBA" id="ARBA00023132"/>
    </source>
</evidence>
<dbReference type="AlphaFoldDB" id="A0A9W8TZK5"/>
<keyword evidence="2" id="KW-0813">Transport</keyword>
<keyword evidence="3" id="KW-0509">mRNA transport</keyword>
<evidence type="ECO:0000256" key="4">
    <source>
        <dbReference type="ARBA" id="ARBA00023242"/>
    </source>
</evidence>
<accession>A0A9W8TZK5</accession>
<gene>
    <name evidence="7" type="ORF">DFH05DRAFT_1485287</name>
</gene>
<proteinExistence type="predicted"/>
<feature type="region of interest" description="Disordered" evidence="5">
    <location>
        <begin position="116"/>
        <end position="190"/>
    </location>
</feature>
<dbReference type="GO" id="GO:0006999">
    <property type="term" value="P:nuclear pore organization"/>
    <property type="evidence" value="ECO:0007669"/>
    <property type="project" value="TreeGrafter"/>
</dbReference>
<sequence length="586" mass="60256">MSLFGSSATAPTSGTSIFGAANNANNQNTTNNTNPAGGSIFGGFGAQSTNNNANPQQPTTSLFGASTNTNTGTQQSSGNPLFGGPNTNTGTVSNIFGNNTTGNSLFGKPATTTNTGASLFGGQTNPPATTGTNSLFGSSAAQPGAAGTTGSGFFATPPAGQQQQQQNVNQPKPGLFGSTSTNPLFGGANTNPITINPSTNTTGTLFGGGTTSNSLFGGSTTGQTGTGTGSLFGSTNAAPGVVTGGSFLGGNGTLGTSTLGTSALGKPAGGLVSSSLSLHNQNADTQVQFARLQEKIEGIYGAWNARNPASCRFQHYFYNIVEPSQVNLYGRPPNAVNEALWQKAVRENPDPTCLVPVLAIGFDDLRGRVDAQGSQSAAHKEKLLELQQKLRTLSTNHSTLTVPRLQRYAALQTQLTHRLLKVVQHLHLLIPSVRSSAISENEEALKGVLEEVVAEVGVGASHAGSRSNGEAFGKGRLKSKLGELWAVIGALKAREQSLNATWGGNGEWKVVDDEGLARIAQILAEQQAGLAHLTKILHKDLKDLAIIMGTAVGAGGDIDTDNILRASSGGYDTSLRSSTLRMSALR</sequence>
<dbReference type="GO" id="GO:0006607">
    <property type="term" value="P:NLS-bearing protein import into nucleus"/>
    <property type="evidence" value="ECO:0007669"/>
    <property type="project" value="TreeGrafter"/>
</dbReference>
<dbReference type="Pfam" id="PF13634">
    <property type="entry name" value="Nucleoporin_FG"/>
    <property type="match status" value="2"/>
</dbReference>
<evidence type="ECO:0000313" key="8">
    <source>
        <dbReference type="Proteomes" id="UP001142393"/>
    </source>
</evidence>
<dbReference type="GO" id="GO:0017056">
    <property type="term" value="F:structural constituent of nuclear pore"/>
    <property type="evidence" value="ECO:0007669"/>
    <property type="project" value="TreeGrafter"/>
</dbReference>
<dbReference type="PANTHER" id="PTHR13000:SF0">
    <property type="entry name" value="NUCLEOPORIN P54"/>
    <property type="match status" value="1"/>
</dbReference>
<organism evidence="7 8">
    <name type="scientific">Lentinula detonsa</name>
    <dbReference type="NCBI Taxonomy" id="2804962"/>
    <lineage>
        <taxon>Eukaryota</taxon>
        <taxon>Fungi</taxon>
        <taxon>Dikarya</taxon>
        <taxon>Basidiomycota</taxon>
        <taxon>Agaricomycotina</taxon>
        <taxon>Agaricomycetes</taxon>
        <taxon>Agaricomycetidae</taxon>
        <taxon>Agaricales</taxon>
        <taxon>Marasmiineae</taxon>
        <taxon>Omphalotaceae</taxon>
        <taxon>Lentinula</taxon>
    </lineage>
</organism>
<dbReference type="Gene3D" id="1.20.5.170">
    <property type="match status" value="1"/>
</dbReference>
<dbReference type="Proteomes" id="UP001142393">
    <property type="component" value="Unassembled WGS sequence"/>
</dbReference>
<keyword evidence="3" id="KW-0811">Translocation</keyword>
<evidence type="ECO:0000259" key="6">
    <source>
        <dbReference type="Pfam" id="PF13874"/>
    </source>
</evidence>
<evidence type="ECO:0000313" key="7">
    <source>
        <dbReference type="EMBL" id="KAJ3746452.1"/>
    </source>
</evidence>
<dbReference type="InterPro" id="IPR024864">
    <property type="entry name" value="Nup54/Nup57/Nup44"/>
</dbReference>
<keyword evidence="3" id="KW-0906">Nuclear pore complex</keyword>
<feature type="compositionally biased region" description="Polar residues" evidence="5">
    <location>
        <begin position="116"/>
        <end position="141"/>
    </location>
</feature>
<dbReference type="EMBL" id="JANVFU010000004">
    <property type="protein sequence ID" value="KAJ3746452.1"/>
    <property type="molecule type" value="Genomic_DNA"/>
</dbReference>